<dbReference type="RefSeq" id="XP_066008125.1">
    <property type="nucleotide sequence ID" value="XM_066152463.1"/>
</dbReference>
<name>A0A7J6ITP1_COLFN</name>
<reference evidence="2 3" key="1">
    <citation type="submission" date="2012-08" db="EMBL/GenBank/DDBJ databases">
        <authorList>
            <person name="Gan P.H.P."/>
            <person name="Ikeda K."/>
            <person name="Irieda H."/>
            <person name="Narusaka M."/>
            <person name="O'Connell R.J."/>
            <person name="Narusaka Y."/>
            <person name="Takano Y."/>
            <person name="Kubo Y."/>
            <person name="Shirasu K."/>
        </authorList>
    </citation>
    <scope>NUCLEOTIDE SEQUENCE [LARGE SCALE GENOMIC DNA]</scope>
    <source>
        <strain evidence="2 3">Nara gc5</strain>
    </source>
</reference>
<proteinExistence type="predicted"/>
<sequence>MIHRQRQDPHSRSARMKRKASRRGSGCNAGNFWLLHSIVGNLYKALFRPRMAQPHFKRTYDVQSFAKLYQEKERKQKQRDQQKRLCQREKQQKQPQISTSSSTAVATSLEQDVRPPFLTETKWSSYKSGGLATIFASINDQGLNLVKSFEPAELYDGNTLAELEHTTVPFAPISEIDGVTAEITNTASADDLKSSGSWLPCAPIPAQPFAEPNYQKKFSWAASPIKSTYEQHERRPYSRRREER</sequence>
<dbReference type="GeneID" id="43617534"/>
<feature type="compositionally biased region" description="Low complexity" evidence="1">
    <location>
        <begin position="98"/>
        <end position="107"/>
    </location>
</feature>
<evidence type="ECO:0000256" key="1">
    <source>
        <dbReference type="SAM" id="MobiDB-lite"/>
    </source>
</evidence>
<reference evidence="2 3" key="2">
    <citation type="submission" date="2020-04" db="EMBL/GenBank/DDBJ databases">
        <title>Genome sequencing and assembly of multiple isolates from the Colletotrichum gloeosporioides species complex.</title>
        <authorList>
            <person name="Gan P."/>
            <person name="Shirasu K."/>
        </authorList>
    </citation>
    <scope>NUCLEOTIDE SEQUENCE [LARGE SCALE GENOMIC DNA]</scope>
    <source>
        <strain evidence="2 3">Nara gc5</strain>
    </source>
</reference>
<feature type="compositionally biased region" description="Basic and acidic residues" evidence="1">
    <location>
        <begin position="71"/>
        <end position="92"/>
    </location>
</feature>
<dbReference type="AlphaFoldDB" id="A0A7J6ITP1"/>
<keyword evidence="3" id="KW-1185">Reference proteome</keyword>
<evidence type="ECO:0000313" key="2">
    <source>
        <dbReference type="EMBL" id="KAF4480475.1"/>
    </source>
</evidence>
<protein>
    <submittedName>
        <fullName evidence="2">Uncharacterized protein</fullName>
    </submittedName>
</protein>
<organism evidence="2 3">
    <name type="scientific">Colletotrichum fructicola (strain Nara gc5)</name>
    <name type="common">Anthracnose fungus</name>
    <name type="synonym">Colletotrichum gloeosporioides (strain Nara gc5)</name>
    <dbReference type="NCBI Taxonomy" id="1213859"/>
    <lineage>
        <taxon>Eukaryota</taxon>
        <taxon>Fungi</taxon>
        <taxon>Dikarya</taxon>
        <taxon>Ascomycota</taxon>
        <taxon>Pezizomycotina</taxon>
        <taxon>Sordariomycetes</taxon>
        <taxon>Hypocreomycetidae</taxon>
        <taxon>Glomerellales</taxon>
        <taxon>Glomerellaceae</taxon>
        <taxon>Colletotrichum</taxon>
        <taxon>Colletotrichum gloeosporioides species complex</taxon>
    </lineage>
</organism>
<feature type="compositionally biased region" description="Basic residues" evidence="1">
    <location>
        <begin position="12"/>
        <end position="22"/>
    </location>
</feature>
<dbReference type="EMBL" id="ANPB02000006">
    <property type="protein sequence ID" value="KAF4480475.1"/>
    <property type="molecule type" value="Genomic_DNA"/>
</dbReference>
<accession>A0A7J6ITP1</accession>
<dbReference type="InParanoid" id="A0A7J6ITP1"/>
<evidence type="ECO:0000313" key="3">
    <source>
        <dbReference type="Proteomes" id="UP000011096"/>
    </source>
</evidence>
<gene>
    <name evidence="2" type="ORF">CGGC5_v011027</name>
</gene>
<feature type="compositionally biased region" description="Basic and acidic residues" evidence="1">
    <location>
        <begin position="1"/>
        <end position="11"/>
    </location>
</feature>
<feature type="region of interest" description="Disordered" evidence="1">
    <location>
        <begin position="71"/>
        <end position="107"/>
    </location>
</feature>
<comment type="caution">
    <text evidence="2">The sequence shown here is derived from an EMBL/GenBank/DDBJ whole genome shotgun (WGS) entry which is preliminary data.</text>
</comment>
<feature type="region of interest" description="Disordered" evidence="1">
    <location>
        <begin position="1"/>
        <end position="25"/>
    </location>
</feature>
<dbReference type="Proteomes" id="UP000011096">
    <property type="component" value="Unassembled WGS sequence"/>
</dbReference>